<organism evidence="2 3">
    <name type="scientific">Exophiala bonariae</name>
    <dbReference type="NCBI Taxonomy" id="1690606"/>
    <lineage>
        <taxon>Eukaryota</taxon>
        <taxon>Fungi</taxon>
        <taxon>Dikarya</taxon>
        <taxon>Ascomycota</taxon>
        <taxon>Pezizomycotina</taxon>
        <taxon>Eurotiomycetes</taxon>
        <taxon>Chaetothyriomycetidae</taxon>
        <taxon>Chaetothyriales</taxon>
        <taxon>Herpotrichiellaceae</taxon>
        <taxon>Exophiala</taxon>
    </lineage>
</organism>
<evidence type="ECO:0000256" key="1">
    <source>
        <dbReference type="SAM" id="MobiDB-lite"/>
    </source>
</evidence>
<feature type="compositionally biased region" description="Basic and acidic residues" evidence="1">
    <location>
        <begin position="17"/>
        <end position="43"/>
    </location>
</feature>
<dbReference type="AlphaFoldDB" id="A0AAV9MWH7"/>
<dbReference type="PANTHER" id="PTHR38116">
    <property type="entry name" value="CHROMOSOME 7, WHOLE GENOME SHOTGUN SEQUENCE"/>
    <property type="match status" value="1"/>
</dbReference>
<comment type="caution">
    <text evidence="2">The sequence shown here is derived from an EMBL/GenBank/DDBJ whole genome shotgun (WGS) entry which is preliminary data.</text>
</comment>
<accession>A0AAV9MWH7</accession>
<dbReference type="GeneID" id="89978363"/>
<dbReference type="RefSeq" id="XP_064700696.1">
    <property type="nucleotide sequence ID" value="XM_064853742.1"/>
</dbReference>
<reference evidence="2 3" key="1">
    <citation type="submission" date="2023-08" db="EMBL/GenBank/DDBJ databases">
        <title>Black Yeasts Isolated from many extreme environments.</title>
        <authorList>
            <person name="Coleine C."/>
            <person name="Stajich J.E."/>
            <person name="Selbmann L."/>
        </authorList>
    </citation>
    <scope>NUCLEOTIDE SEQUENCE [LARGE SCALE GENOMIC DNA]</scope>
    <source>
        <strain evidence="2 3">CCFEE 5792</strain>
    </source>
</reference>
<proteinExistence type="predicted"/>
<evidence type="ECO:0000313" key="3">
    <source>
        <dbReference type="Proteomes" id="UP001358417"/>
    </source>
</evidence>
<evidence type="ECO:0000313" key="2">
    <source>
        <dbReference type="EMBL" id="KAK5045057.1"/>
    </source>
</evidence>
<evidence type="ECO:0008006" key="4">
    <source>
        <dbReference type="Google" id="ProtNLM"/>
    </source>
</evidence>
<protein>
    <recommendedName>
        <fullName evidence="4">BZIP domain-containing protein</fullName>
    </recommendedName>
</protein>
<gene>
    <name evidence="2" type="ORF">LTR84_010205</name>
</gene>
<dbReference type="InterPro" id="IPR021833">
    <property type="entry name" value="DUF3425"/>
</dbReference>
<dbReference type="EMBL" id="JAVRRD010000040">
    <property type="protein sequence ID" value="KAK5045057.1"/>
    <property type="molecule type" value="Genomic_DNA"/>
</dbReference>
<dbReference type="Pfam" id="PF11905">
    <property type="entry name" value="DUF3425"/>
    <property type="match status" value="1"/>
</dbReference>
<feature type="region of interest" description="Disordered" evidence="1">
    <location>
        <begin position="1"/>
        <end position="79"/>
    </location>
</feature>
<keyword evidence="3" id="KW-1185">Reference proteome</keyword>
<name>A0AAV9MWH7_9EURO</name>
<dbReference type="Proteomes" id="UP001358417">
    <property type="component" value="Unassembled WGS sequence"/>
</dbReference>
<dbReference type="CDD" id="cd14688">
    <property type="entry name" value="bZIP_YAP"/>
    <property type="match status" value="1"/>
</dbReference>
<sequence>MLESTTSTTTKRKRGRPPVDARHDNWYGVQDPKERKRIQDRLAQRARRNRTGTAPTSSGVRLAQGKDSPQEDESNESSPAGLLKIESHDRELIQVLDESRLIITGPKAQAKVVSWDGVPALNSVGLDHFFLNWPAWSIYAALTKHGLMLGMSCRECIFDSVSTSNDVLPDALQPTPLQMVVPHRRWIDRFPFVRLRDNMILLSSLLDLDAFCGDLFNTASLTLRPSAPSWDPKSWVLGEEFAAKWGYLFR</sequence>
<dbReference type="PANTHER" id="PTHR38116:SF9">
    <property type="entry name" value="BZIP DOMAIN-CONTAINING PROTEIN"/>
    <property type="match status" value="1"/>
</dbReference>